<accession>D8QDS4</accession>
<dbReference type="Proteomes" id="UP000007431">
    <property type="component" value="Unassembled WGS sequence"/>
</dbReference>
<feature type="compositionally biased region" description="Low complexity" evidence="1">
    <location>
        <begin position="212"/>
        <end position="227"/>
    </location>
</feature>
<feature type="region of interest" description="Disordered" evidence="1">
    <location>
        <begin position="21"/>
        <end position="43"/>
    </location>
</feature>
<feature type="region of interest" description="Disordered" evidence="1">
    <location>
        <begin position="146"/>
        <end position="523"/>
    </location>
</feature>
<feature type="compositionally biased region" description="Polar residues" evidence="1">
    <location>
        <begin position="190"/>
        <end position="202"/>
    </location>
</feature>
<dbReference type="VEuPathDB" id="FungiDB:SCHCODRAFT_02671175"/>
<dbReference type="STRING" id="578458.D8QDS4"/>
<evidence type="ECO:0000313" key="3">
    <source>
        <dbReference type="Proteomes" id="UP000007431"/>
    </source>
</evidence>
<feature type="non-terminal residue" evidence="2">
    <location>
        <position position="596"/>
    </location>
</feature>
<feature type="compositionally biased region" description="Polar residues" evidence="1">
    <location>
        <begin position="233"/>
        <end position="269"/>
    </location>
</feature>
<dbReference type="OrthoDB" id="3255291at2759"/>
<keyword evidence="3" id="KW-1185">Reference proteome</keyword>
<feature type="compositionally biased region" description="Basic residues" evidence="1">
    <location>
        <begin position="367"/>
        <end position="380"/>
    </location>
</feature>
<reference evidence="2 3" key="1">
    <citation type="journal article" date="2010" name="Nat. Biotechnol.">
        <title>Genome sequence of the model mushroom Schizophyllum commune.</title>
        <authorList>
            <person name="Ohm R.A."/>
            <person name="de Jong J.F."/>
            <person name="Lugones L.G."/>
            <person name="Aerts A."/>
            <person name="Kothe E."/>
            <person name="Stajich J.E."/>
            <person name="de Vries R.P."/>
            <person name="Record E."/>
            <person name="Levasseur A."/>
            <person name="Baker S.E."/>
            <person name="Bartholomew K.A."/>
            <person name="Coutinho P.M."/>
            <person name="Erdmann S."/>
            <person name="Fowler T.J."/>
            <person name="Gathman A.C."/>
            <person name="Lombard V."/>
            <person name="Henrissat B."/>
            <person name="Knabe N."/>
            <person name="Kuees U."/>
            <person name="Lilly W.W."/>
            <person name="Lindquist E."/>
            <person name="Lucas S."/>
            <person name="Magnuson J.K."/>
            <person name="Piumi F."/>
            <person name="Raudaskoski M."/>
            <person name="Salamov A."/>
            <person name="Schmutz J."/>
            <person name="Schwarze F.W.M.R."/>
            <person name="vanKuyk P.A."/>
            <person name="Horton J.S."/>
            <person name="Grigoriev I.V."/>
            <person name="Woesten H.A.B."/>
        </authorList>
    </citation>
    <scope>NUCLEOTIDE SEQUENCE [LARGE SCALE GENOMIC DNA]</scope>
    <source>
        <strain evidence="3">H4-8 / FGSC 9210</strain>
    </source>
</reference>
<feature type="compositionally biased region" description="Pro residues" evidence="1">
    <location>
        <begin position="22"/>
        <end position="35"/>
    </location>
</feature>
<feature type="region of interest" description="Disordered" evidence="1">
    <location>
        <begin position="72"/>
        <end position="99"/>
    </location>
</feature>
<dbReference type="RefSeq" id="XP_003028938.1">
    <property type="nucleotide sequence ID" value="XM_003028892.1"/>
</dbReference>
<feature type="compositionally biased region" description="Basic residues" evidence="1">
    <location>
        <begin position="510"/>
        <end position="520"/>
    </location>
</feature>
<dbReference type="AlphaFoldDB" id="D8QDS4"/>
<name>D8QDS4_SCHCM</name>
<dbReference type="eggNOG" id="ENOG502ST4R">
    <property type="taxonomic scope" value="Eukaryota"/>
</dbReference>
<dbReference type="EMBL" id="GL377310">
    <property type="protein sequence ID" value="EFI94035.1"/>
    <property type="molecule type" value="Genomic_DNA"/>
</dbReference>
<proteinExistence type="predicted"/>
<feature type="compositionally biased region" description="Basic and acidic residues" evidence="1">
    <location>
        <begin position="448"/>
        <end position="466"/>
    </location>
</feature>
<gene>
    <name evidence="2" type="ORF">SCHCODRAFT_112012</name>
</gene>
<dbReference type="InParanoid" id="D8QDS4"/>
<dbReference type="KEGG" id="scm:SCHCO_02671175"/>
<feature type="compositionally biased region" description="Low complexity" evidence="1">
    <location>
        <begin position="467"/>
        <end position="486"/>
    </location>
</feature>
<feature type="compositionally biased region" description="Low complexity" evidence="1">
    <location>
        <begin position="165"/>
        <end position="176"/>
    </location>
</feature>
<feature type="compositionally biased region" description="Low complexity" evidence="1">
    <location>
        <begin position="425"/>
        <end position="438"/>
    </location>
</feature>
<dbReference type="GeneID" id="9590437"/>
<feature type="compositionally biased region" description="Acidic residues" evidence="1">
    <location>
        <begin position="146"/>
        <end position="155"/>
    </location>
</feature>
<protein>
    <submittedName>
        <fullName evidence="2">Uncharacterized protein</fullName>
    </submittedName>
</protein>
<evidence type="ECO:0000313" key="2">
    <source>
        <dbReference type="EMBL" id="EFI94035.1"/>
    </source>
</evidence>
<organism evidence="3">
    <name type="scientific">Schizophyllum commune (strain H4-8 / FGSC 9210)</name>
    <name type="common">Split gill fungus</name>
    <dbReference type="NCBI Taxonomy" id="578458"/>
    <lineage>
        <taxon>Eukaryota</taxon>
        <taxon>Fungi</taxon>
        <taxon>Dikarya</taxon>
        <taxon>Basidiomycota</taxon>
        <taxon>Agaricomycotina</taxon>
        <taxon>Agaricomycetes</taxon>
        <taxon>Agaricomycetidae</taxon>
        <taxon>Agaricales</taxon>
        <taxon>Schizophyllaceae</taxon>
        <taxon>Schizophyllum</taxon>
    </lineage>
</organism>
<dbReference type="OMA" id="RKGFWNR"/>
<dbReference type="HOGENOM" id="CLU_395959_0_0_1"/>
<sequence length="596" mass="65316">MQPHQHKMATSSYPYSNAYAPRIPPPFNGVAPPIPQGINVNPQQWSRGRWQFNPAYNPAAQPAQAPAVPWMAGNQWNQGRPPQAQQQQQASYNPYKRQPRAPTAEYLSYKLSDNPLGLTDMTSREELYGSESAQTPWVWAPSELLEDEDDEDEQSEGTSSQGHGSKSSRPNSSSQSWHGYEGNNFPASIRTKTFPTRQSSDPPGTPNHHGTPSRSSSTQPQQQPQTPERNVALQPTFSSKIVVTPNYYRTHSRSSSAMGHSGGQDSLTEQMERVKISSTAPTPLGRHSSMPAVLESRTSPPNVTNTSITHEPDSILSPLVMSEKPIPSSGGRPLGRHATAPSGALDAIPESASLPPMHSASQAAATTKRRKSTKSSKSSRHTSPTYSYEEIDREPTPRQGNPLPPPPQESRIAMPYSLPPAQSASSSTRPRGPGSSSTTYEYRAPSVAERRAQTSAEQRPDYRPAEYRSASSMEYRSASSAAAAASTKNPLPAPPEESRFVPSAVSPGSGRRHPRRKGYWNRRGDHLTPEGYLVYAPLGKTYPRELRDYPDGEEGYKDENGSIAKFSATRPELPDSLPRLGRPPARPYESFLVYVD</sequence>
<evidence type="ECO:0000256" key="1">
    <source>
        <dbReference type="SAM" id="MobiDB-lite"/>
    </source>
</evidence>
<feature type="compositionally biased region" description="Polar residues" evidence="1">
    <location>
        <begin position="296"/>
        <end position="309"/>
    </location>
</feature>